<dbReference type="PANTHER" id="PTHR11439">
    <property type="entry name" value="GAG-POL-RELATED RETROTRANSPOSON"/>
    <property type="match status" value="1"/>
</dbReference>
<feature type="domain" description="Reverse transcriptase Ty1/copia-type" evidence="1">
    <location>
        <begin position="226"/>
        <end position="326"/>
    </location>
</feature>
<dbReference type="InterPro" id="IPR013103">
    <property type="entry name" value="RVT_2"/>
</dbReference>
<dbReference type="EMBL" id="BKCJ010010139">
    <property type="protein sequence ID" value="GEU90227.1"/>
    <property type="molecule type" value="Genomic_DNA"/>
</dbReference>
<dbReference type="CDD" id="cd09272">
    <property type="entry name" value="RNase_HI_RT_Ty1"/>
    <property type="match status" value="1"/>
</dbReference>
<accession>A0A6L2NX98</accession>
<dbReference type="Pfam" id="PF07727">
    <property type="entry name" value="RVT_2"/>
    <property type="match status" value="2"/>
</dbReference>
<comment type="caution">
    <text evidence="2">The sequence shown here is derived from an EMBL/GenBank/DDBJ whole genome shotgun (WGS) entry which is preliminary data.</text>
</comment>
<reference evidence="2" key="1">
    <citation type="journal article" date="2019" name="Sci. Rep.">
        <title>Draft genome of Tanacetum cinerariifolium, the natural source of mosquito coil.</title>
        <authorList>
            <person name="Yamashiro T."/>
            <person name="Shiraishi A."/>
            <person name="Satake H."/>
            <person name="Nakayama K."/>
        </authorList>
    </citation>
    <scope>NUCLEOTIDE SEQUENCE</scope>
</reference>
<sequence length="484" mass="54648">MAWDDTIITNTTSISPLPKSPFLALQNPHWNNAMHDEYNALFKNGIWILIPRPAGINFVRSIWLFKLKFHVGGTLSHYKACLVSNGSSQQLGIDCDETFSQVVKPATIRIVLSLAVFHKWPIHQLDVKNTFLNGDLSKTNSVDTDCKLGPEGVPVQDPKNILPILPPTFLCNQTLALNPSNQMAWDDTIITNTTSISPLPKSPFLAFQNPHWNNAMHDEYNALFKNGTWILVPRPAGINFVRPIWLFKHKFHVGGTLSHYKARLVANGSSQQLGFNCDETFSRVVKPATIRTVLSLVVFRKWPIHRLDVKNIFLMGIYLKLYIYTPTTKLYGPPVPSPCFPSVEVFIWSETGTSCLVFVICSAEAEYQVLPNVIAETAWLRNLLRELHSPLSAATLVYCDNVRATYLSANLVQNQRTKHIEIDIHFVRDLVTAGQVRVLHVPSRYQAINEDDRLVKAINGLCDGLTTAIEEKEKYILAPSQRRW</sequence>
<protein>
    <submittedName>
        <fullName evidence="2">Ribonuclease H-like domain-containing protein</fullName>
    </submittedName>
</protein>
<dbReference type="PANTHER" id="PTHR11439:SF524">
    <property type="entry name" value="RNA-DIRECTED DNA POLYMERASE, PROTEIN KINASE RLK-PELLE-DLSV FAMILY"/>
    <property type="match status" value="1"/>
</dbReference>
<organism evidence="2">
    <name type="scientific">Tanacetum cinerariifolium</name>
    <name type="common">Dalmatian daisy</name>
    <name type="synonym">Chrysanthemum cinerariifolium</name>
    <dbReference type="NCBI Taxonomy" id="118510"/>
    <lineage>
        <taxon>Eukaryota</taxon>
        <taxon>Viridiplantae</taxon>
        <taxon>Streptophyta</taxon>
        <taxon>Embryophyta</taxon>
        <taxon>Tracheophyta</taxon>
        <taxon>Spermatophyta</taxon>
        <taxon>Magnoliopsida</taxon>
        <taxon>eudicotyledons</taxon>
        <taxon>Gunneridae</taxon>
        <taxon>Pentapetalae</taxon>
        <taxon>asterids</taxon>
        <taxon>campanulids</taxon>
        <taxon>Asterales</taxon>
        <taxon>Asteraceae</taxon>
        <taxon>Asteroideae</taxon>
        <taxon>Anthemideae</taxon>
        <taxon>Anthemidinae</taxon>
        <taxon>Tanacetum</taxon>
    </lineage>
</organism>
<evidence type="ECO:0000259" key="1">
    <source>
        <dbReference type="Pfam" id="PF07727"/>
    </source>
</evidence>
<gene>
    <name evidence="2" type="ORF">Tci_062205</name>
</gene>
<proteinExistence type="predicted"/>
<feature type="domain" description="Reverse transcriptase Ty1/copia-type" evidence="1">
    <location>
        <begin position="45"/>
        <end position="139"/>
    </location>
</feature>
<dbReference type="AlphaFoldDB" id="A0A6L2NX98"/>
<evidence type="ECO:0000313" key="2">
    <source>
        <dbReference type="EMBL" id="GEU90227.1"/>
    </source>
</evidence>
<name>A0A6L2NX98_TANCI</name>